<accession>A0ABW4QUD9</accession>
<evidence type="ECO:0000313" key="2">
    <source>
        <dbReference type="EMBL" id="MFD1872994.1"/>
    </source>
</evidence>
<dbReference type="RefSeq" id="WP_382313485.1">
    <property type="nucleotide sequence ID" value="NZ_JBHUFD010000003.1"/>
</dbReference>
<organism evidence="2 3">
    <name type="scientific">Hymenobacter bucti</name>
    <dbReference type="NCBI Taxonomy" id="1844114"/>
    <lineage>
        <taxon>Bacteria</taxon>
        <taxon>Pseudomonadati</taxon>
        <taxon>Bacteroidota</taxon>
        <taxon>Cytophagia</taxon>
        <taxon>Cytophagales</taxon>
        <taxon>Hymenobacteraceae</taxon>
        <taxon>Hymenobacter</taxon>
    </lineage>
</organism>
<gene>
    <name evidence="2" type="ORF">ACFSDX_11180</name>
</gene>
<sequence>MPPFSAAQLALTEVLRQRLAAAGCQHGRFDVSEPGACLSLSGQKADGKTLYFWEFSPKFHQLVDTYLQEQYDEHTAQLSIQIDVAAAQAQYLRTPKPRQAPAPELRPAPDAAPDRTPYGLTLAAQVAARLDQGAALVPSQRGYGGMGLARGAGAAYHYGEVWDGVLSPSQTLPSWAAFVAWLAAQSDFSLAGPENQPPASRHPQALTRQRLTELVRRS</sequence>
<reference evidence="3" key="1">
    <citation type="journal article" date="2019" name="Int. J. Syst. Evol. Microbiol.">
        <title>The Global Catalogue of Microorganisms (GCM) 10K type strain sequencing project: providing services to taxonomists for standard genome sequencing and annotation.</title>
        <authorList>
            <consortium name="The Broad Institute Genomics Platform"/>
            <consortium name="The Broad Institute Genome Sequencing Center for Infectious Disease"/>
            <person name="Wu L."/>
            <person name="Ma J."/>
        </authorList>
    </citation>
    <scope>NUCLEOTIDE SEQUENCE [LARGE SCALE GENOMIC DNA]</scope>
    <source>
        <strain evidence="3">CGMCC 1.15795</strain>
    </source>
</reference>
<keyword evidence="3" id="KW-1185">Reference proteome</keyword>
<proteinExistence type="predicted"/>
<protein>
    <submittedName>
        <fullName evidence="2">Uncharacterized protein</fullName>
    </submittedName>
</protein>
<evidence type="ECO:0000313" key="3">
    <source>
        <dbReference type="Proteomes" id="UP001597197"/>
    </source>
</evidence>
<comment type="caution">
    <text evidence="2">The sequence shown here is derived from an EMBL/GenBank/DDBJ whole genome shotgun (WGS) entry which is preliminary data.</text>
</comment>
<feature type="region of interest" description="Disordered" evidence="1">
    <location>
        <begin position="95"/>
        <end position="114"/>
    </location>
</feature>
<feature type="region of interest" description="Disordered" evidence="1">
    <location>
        <begin position="190"/>
        <end position="218"/>
    </location>
</feature>
<name>A0ABW4QUD9_9BACT</name>
<dbReference type="Proteomes" id="UP001597197">
    <property type="component" value="Unassembled WGS sequence"/>
</dbReference>
<evidence type="ECO:0000256" key="1">
    <source>
        <dbReference type="SAM" id="MobiDB-lite"/>
    </source>
</evidence>
<dbReference type="EMBL" id="JBHUFD010000003">
    <property type="protein sequence ID" value="MFD1872994.1"/>
    <property type="molecule type" value="Genomic_DNA"/>
</dbReference>